<dbReference type="AlphaFoldDB" id="A0AAV9NVM1"/>
<dbReference type="InterPro" id="IPR029035">
    <property type="entry name" value="DHS-like_NAD/FAD-binding_dom"/>
</dbReference>
<dbReference type="EC" id="4.1.2.63" evidence="9"/>
<feature type="domain" description="Thiamine pyrophosphate enzyme central" evidence="10">
    <location>
        <begin position="1"/>
        <end position="85"/>
    </location>
</feature>
<keyword evidence="5" id="KW-0786">Thiamine pyrophosphate</keyword>
<dbReference type="GO" id="GO:0001561">
    <property type="term" value="P:fatty acid alpha-oxidation"/>
    <property type="evidence" value="ECO:0007669"/>
    <property type="project" value="TreeGrafter"/>
</dbReference>
<dbReference type="InterPro" id="IPR045025">
    <property type="entry name" value="HACL1-like"/>
</dbReference>
<evidence type="ECO:0000256" key="2">
    <source>
        <dbReference type="ARBA" id="ARBA00007812"/>
    </source>
</evidence>
<comment type="cofactor">
    <cofactor evidence="1">
        <name>thiamine diphosphate</name>
        <dbReference type="ChEBI" id="CHEBI:58937"/>
    </cofactor>
</comment>
<evidence type="ECO:0000256" key="6">
    <source>
        <dbReference type="ARBA" id="ARBA00023239"/>
    </source>
</evidence>
<evidence type="ECO:0000256" key="3">
    <source>
        <dbReference type="ARBA" id="ARBA00022723"/>
    </source>
</evidence>
<proteinExistence type="inferred from homology"/>
<organism evidence="12 13">
    <name type="scientific">Exophiala bonariae</name>
    <dbReference type="NCBI Taxonomy" id="1690606"/>
    <lineage>
        <taxon>Eukaryota</taxon>
        <taxon>Fungi</taxon>
        <taxon>Dikarya</taxon>
        <taxon>Ascomycota</taxon>
        <taxon>Pezizomycotina</taxon>
        <taxon>Eurotiomycetes</taxon>
        <taxon>Chaetothyriomycetidae</taxon>
        <taxon>Chaetothyriales</taxon>
        <taxon>Herpotrichiellaceae</taxon>
        <taxon>Exophiala</taxon>
    </lineage>
</organism>
<gene>
    <name evidence="12" type="ORF">LTR84_001003</name>
</gene>
<evidence type="ECO:0000256" key="4">
    <source>
        <dbReference type="ARBA" id="ARBA00022842"/>
    </source>
</evidence>
<dbReference type="SUPFAM" id="SSF52467">
    <property type="entry name" value="DHS-like NAD/FAD-binding domain"/>
    <property type="match status" value="1"/>
</dbReference>
<comment type="catalytic activity">
    <reaction evidence="7">
        <text>a 2-hydroxy-3-methyl fatty acyl-CoA = a 2-methyl-branched fatty aldehyde + formyl-CoA</text>
        <dbReference type="Rhea" id="RHEA:25375"/>
        <dbReference type="ChEBI" id="CHEBI:49188"/>
        <dbReference type="ChEBI" id="CHEBI:57376"/>
        <dbReference type="ChEBI" id="CHEBI:58783"/>
        <dbReference type="EC" id="4.1.2.63"/>
    </reaction>
    <physiologicalReaction direction="left-to-right" evidence="7">
        <dbReference type="Rhea" id="RHEA:25376"/>
    </physiologicalReaction>
</comment>
<keyword evidence="3" id="KW-0479">Metal-binding</keyword>
<dbReference type="InterPro" id="IPR012000">
    <property type="entry name" value="Thiamin_PyroP_enz_cen_dom"/>
</dbReference>
<protein>
    <recommendedName>
        <fullName evidence="9">2-hydroxyacyl-CoA lyase</fullName>
        <ecNumber evidence="9">4.1.2.63</ecNumber>
    </recommendedName>
</protein>
<comment type="catalytic activity">
    <reaction evidence="8">
        <text>an (R)-2-hydroxy-long-chain-fatty acyl-CoA = a long-chain fatty aldehyde + formyl-CoA</text>
        <dbReference type="Rhea" id="RHEA:67444"/>
        <dbReference type="ChEBI" id="CHEBI:17176"/>
        <dbReference type="ChEBI" id="CHEBI:57376"/>
        <dbReference type="ChEBI" id="CHEBI:170012"/>
        <dbReference type="EC" id="4.1.2.63"/>
    </reaction>
    <physiologicalReaction direction="left-to-right" evidence="8">
        <dbReference type="Rhea" id="RHEA:67445"/>
    </physiologicalReaction>
</comment>
<evidence type="ECO:0000256" key="8">
    <source>
        <dbReference type="ARBA" id="ARBA00044454"/>
    </source>
</evidence>
<dbReference type="GO" id="GO:0000287">
    <property type="term" value="F:magnesium ion binding"/>
    <property type="evidence" value="ECO:0007669"/>
    <property type="project" value="InterPro"/>
</dbReference>
<keyword evidence="6" id="KW-0456">Lyase</keyword>
<dbReference type="GeneID" id="89969225"/>
<accession>A0AAV9NVM1</accession>
<dbReference type="Gene3D" id="3.40.50.1220">
    <property type="entry name" value="TPP-binding domain"/>
    <property type="match status" value="1"/>
</dbReference>
<dbReference type="Pfam" id="PF02775">
    <property type="entry name" value="TPP_enzyme_C"/>
    <property type="match status" value="1"/>
</dbReference>
<evidence type="ECO:0000313" key="13">
    <source>
        <dbReference type="Proteomes" id="UP001358417"/>
    </source>
</evidence>
<sequence>MGKGIVPDSSPYNASAARSTALKEADVVIILGAKLNWILSFGLAPKWNPSVKIIQVDICADELGRNGSDSPLSLVGDIGLVVEQLISHLGDWKWQNESSAFYRSLEAARSRNEAKAAKKAQVDKIPMPFERAFDIMKTKFNELSPPENGDIVYVSEGANTMDISRSIFTMEHPRIRLDAGTYATMGVGLGYAIAAWAAYNLPEPEGLSPSRNHKKIVAIEGDSAFGFSGMEVETMARFQMDILIFVMNNSGLYRGDTDSAEKWQERQKHTIAGTTTDRKGLTAWSLGYQTDYHKIADMAGGIGILVRTPEELREATRIGFEAKVPVVVNVMVDPQADLPMDFSWLDMVPPEQKQKALKEKL</sequence>
<dbReference type="PANTHER" id="PTHR43710:SF2">
    <property type="entry name" value="2-HYDROXYACYL-COA LYASE 1"/>
    <property type="match status" value="1"/>
</dbReference>
<comment type="caution">
    <text evidence="12">The sequence shown here is derived from an EMBL/GenBank/DDBJ whole genome shotgun (WGS) entry which is preliminary data.</text>
</comment>
<dbReference type="Pfam" id="PF00205">
    <property type="entry name" value="TPP_enzyme_M"/>
    <property type="match status" value="1"/>
</dbReference>
<evidence type="ECO:0000256" key="5">
    <source>
        <dbReference type="ARBA" id="ARBA00023052"/>
    </source>
</evidence>
<evidence type="ECO:0000259" key="10">
    <source>
        <dbReference type="Pfam" id="PF00205"/>
    </source>
</evidence>
<evidence type="ECO:0000313" key="12">
    <source>
        <dbReference type="EMBL" id="KAK5065167.1"/>
    </source>
</evidence>
<evidence type="ECO:0000256" key="7">
    <source>
        <dbReference type="ARBA" id="ARBA00044451"/>
    </source>
</evidence>
<evidence type="ECO:0000259" key="11">
    <source>
        <dbReference type="Pfam" id="PF02775"/>
    </source>
</evidence>
<comment type="similarity">
    <text evidence="2">Belongs to the TPP enzyme family.</text>
</comment>
<keyword evidence="4" id="KW-0460">Magnesium</keyword>
<dbReference type="SUPFAM" id="SSF52518">
    <property type="entry name" value="Thiamin diphosphate-binding fold (THDP-binding)"/>
    <property type="match status" value="1"/>
</dbReference>
<dbReference type="Gene3D" id="3.40.50.970">
    <property type="match status" value="1"/>
</dbReference>
<dbReference type="InterPro" id="IPR011766">
    <property type="entry name" value="TPP_enzyme_TPP-bd"/>
</dbReference>
<dbReference type="PANTHER" id="PTHR43710">
    <property type="entry name" value="2-HYDROXYACYL-COA LYASE"/>
    <property type="match status" value="1"/>
</dbReference>
<dbReference type="EMBL" id="JAVRRD010000001">
    <property type="protein sequence ID" value="KAK5065167.1"/>
    <property type="molecule type" value="Genomic_DNA"/>
</dbReference>
<dbReference type="FunFam" id="3.40.50.970:FF:000071">
    <property type="entry name" value="2-hydroxyphytanoyl-CoA lyase, putative"/>
    <property type="match status" value="1"/>
</dbReference>
<dbReference type="GO" id="GO:0106359">
    <property type="term" value="F:2-hydroxyacyl-CoA lyase activity"/>
    <property type="evidence" value="ECO:0007669"/>
    <property type="project" value="UniProtKB-EC"/>
</dbReference>
<dbReference type="InterPro" id="IPR029061">
    <property type="entry name" value="THDP-binding"/>
</dbReference>
<evidence type="ECO:0000256" key="1">
    <source>
        <dbReference type="ARBA" id="ARBA00001964"/>
    </source>
</evidence>
<name>A0AAV9NVM1_9EURO</name>
<reference evidence="12 13" key="1">
    <citation type="submission" date="2023-08" db="EMBL/GenBank/DDBJ databases">
        <title>Black Yeasts Isolated from many extreme environments.</title>
        <authorList>
            <person name="Coleine C."/>
            <person name="Stajich J.E."/>
            <person name="Selbmann L."/>
        </authorList>
    </citation>
    <scope>NUCLEOTIDE SEQUENCE [LARGE SCALE GENOMIC DNA]</scope>
    <source>
        <strain evidence="12 13">CCFEE 5792</strain>
    </source>
</reference>
<feature type="domain" description="Thiamine pyrophosphate enzyme TPP-binding" evidence="11">
    <location>
        <begin position="157"/>
        <end position="330"/>
    </location>
</feature>
<dbReference type="CDD" id="cd02004">
    <property type="entry name" value="TPP_BZL_OCoD_HPCL"/>
    <property type="match status" value="1"/>
</dbReference>
<evidence type="ECO:0000256" key="9">
    <source>
        <dbReference type="ARBA" id="ARBA00044518"/>
    </source>
</evidence>
<dbReference type="GO" id="GO:0005777">
    <property type="term" value="C:peroxisome"/>
    <property type="evidence" value="ECO:0007669"/>
    <property type="project" value="TreeGrafter"/>
</dbReference>
<keyword evidence="13" id="KW-1185">Reference proteome</keyword>
<dbReference type="GO" id="GO:0030976">
    <property type="term" value="F:thiamine pyrophosphate binding"/>
    <property type="evidence" value="ECO:0007669"/>
    <property type="project" value="InterPro"/>
</dbReference>
<dbReference type="Proteomes" id="UP001358417">
    <property type="component" value="Unassembled WGS sequence"/>
</dbReference>
<dbReference type="RefSeq" id="XP_064712491.1">
    <property type="nucleotide sequence ID" value="XM_064844631.1"/>
</dbReference>